<reference evidence="1 2" key="1">
    <citation type="journal article" date="2009" name="Nature">
        <title>The Sorghum bicolor genome and the diversification of grasses.</title>
        <authorList>
            <person name="Paterson A.H."/>
            <person name="Bowers J.E."/>
            <person name="Bruggmann R."/>
            <person name="Dubchak I."/>
            <person name="Grimwood J."/>
            <person name="Gundlach H."/>
            <person name="Haberer G."/>
            <person name="Hellsten U."/>
            <person name="Mitros T."/>
            <person name="Poliakov A."/>
            <person name="Schmutz J."/>
            <person name="Spannagl M."/>
            <person name="Tang H."/>
            <person name="Wang X."/>
            <person name="Wicker T."/>
            <person name="Bharti A.K."/>
            <person name="Chapman J."/>
            <person name="Feltus F.A."/>
            <person name="Gowik U."/>
            <person name="Grigoriev I.V."/>
            <person name="Lyons E."/>
            <person name="Maher C.A."/>
            <person name="Martis M."/>
            <person name="Narechania A."/>
            <person name="Otillar R.P."/>
            <person name="Penning B.W."/>
            <person name="Salamov A.A."/>
            <person name="Wang Y."/>
            <person name="Zhang L."/>
            <person name="Carpita N.C."/>
            <person name="Freeling M."/>
            <person name="Gingle A.R."/>
            <person name="Hash C.T."/>
            <person name="Keller B."/>
            <person name="Klein P."/>
            <person name="Kresovich S."/>
            <person name="McCann M.C."/>
            <person name="Ming R."/>
            <person name="Peterson D.G."/>
            <person name="Mehboob-ur-Rahman"/>
            <person name="Ware D."/>
            <person name="Westhoff P."/>
            <person name="Mayer K.F."/>
            <person name="Messing J."/>
            <person name="Rokhsar D.S."/>
        </authorList>
    </citation>
    <scope>NUCLEOTIDE SEQUENCE [LARGE SCALE GENOMIC DNA]</scope>
    <source>
        <strain evidence="2">cv. BTx623</strain>
    </source>
</reference>
<protein>
    <submittedName>
        <fullName evidence="1">Uncharacterized protein</fullName>
    </submittedName>
</protein>
<organism evidence="1 2">
    <name type="scientific">Sorghum bicolor</name>
    <name type="common">Sorghum</name>
    <name type="synonym">Sorghum vulgare</name>
    <dbReference type="NCBI Taxonomy" id="4558"/>
    <lineage>
        <taxon>Eukaryota</taxon>
        <taxon>Viridiplantae</taxon>
        <taxon>Streptophyta</taxon>
        <taxon>Embryophyta</taxon>
        <taxon>Tracheophyta</taxon>
        <taxon>Spermatophyta</taxon>
        <taxon>Magnoliopsida</taxon>
        <taxon>Liliopsida</taxon>
        <taxon>Poales</taxon>
        <taxon>Poaceae</taxon>
        <taxon>PACMAD clade</taxon>
        <taxon>Panicoideae</taxon>
        <taxon>Andropogonodae</taxon>
        <taxon>Andropogoneae</taxon>
        <taxon>Sorghinae</taxon>
        <taxon>Sorghum</taxon>
    </lineage>
</organism>
<accession>A0A1Z5R7N7</accession>
<dbReference type="InParanoid" id="A0A1Z5R7N7"/>
<sequence>MGVVWFGPPVQQTGPKRRFYWGSTHSCLPSVWRRRPSFAAPCLEPRRRNSTSPCLESRRWKPGTRRRAPPLLALSRAVGTPPLLALSRAAGSLEPDIELRRSLP</sequence>
<evidence type="ECO:0000313" key="1">
    <source>
        <dbReference type="EMBL" id="OQU79451.1"/>
    </source>
</evidence>
<name>A0A1Z5R7N7_SORBI</name>
<dbReference type="EMBL" id="CM000767">
    <property type="protein sequence ID" value="OQU79451.1"/>
    <property type="molecule type" value="Genomic_DNA"/>
</dbReference>
<gene>
    <name evidence="1" type="ORF">SORBI_3008G146301</name>
</gene>
<dbReference type="Gramene" id="OQU79451">
    <property type="protein sequence ID" value="OQU79451"/>
    <property type="gene ID" value="SORBI_3008G146301"/>
</dbReference>
<keyword evidence="2" id="KW-1185">Reference proteome</keyword>
<evidence type="ECO:0000313" key="2">
    <source>
        <dbReference type="Proteomes" id="UP000000768"/>
    </source>
</evidence>
<dbReference type="AlphaFoldDB" id="A0A1Z5R7N7"/>
<reference evidence="2" key="2">
    <citation type="journal article" date="2018" name="Plant J.">
        <title>The Sorghum bicolor reference genome: improved assembly, gene annotations, a transcriptome atlas, and signatures of genome organization.</title>
        <authorList>
            <person name="McCormick R.F."/>
            <person name="Truong S.K."/>
            <person name="Sreedasyam A."/>
            <person name="Jenkins J."/>
            <person name="Shu S."/>
            <person name="Sims D."/>
            <person name="Kennedy M."/>
            <person name="Amirebrahimi M."/>
            <person name="Weers B.D."/>
            <person name="McKinley B."/>
            <person name="Mattison A."/>
            <person name="Morishige D.T."/>
            <person name="Grimwood J."/>
            <person name="Schmutz J."/>
            <person name="Mullet J.E."/>
        </authorList>
    </citation>
    <scope>NUCLEOTIDE SEQUENCE [LARGE SCALE GENOMIC DNA]</scope>
    <source>
        <strain evidence="2">cv. BTx623</strain>
    </source>
</reference>
<proteinExistence type="predicted"/>
<dbReference type="Proteomes" id="UP000000768">
    <property type="component" value="Chromosome 8"/>
</dbReference>